<comment type="caution">
    <text evidence="2">The sequence shown here is derived from an EMBL/GenBank/DDBJ whole genome shotgun (WGS) entry which is preliminary data.</text>
</comment>
<accession>A0ABD5UDT7</accession>
<evidence type="ECO:0000313" key="2">
    <source>
        <dbReference type="EMBL" id="MFC6836672.1"/>
    </source>
</evidence>
<keyword evidence="1" id="KW-0472">Membrane</keyword>
<name>A0ABD5UDT7_9EURY</name>
<reference evidence="2 3" key="1">
    <citation type="journal article" date="2019" name="Int. J. Syst. Evol. Microbiol.">
        <title>The Global Catalogue of Microorganisms (GCM) 10K type strain sequencing project: providing services to taxonomists for standard genome sequencing and annotation.</title>
        <authorList>
            <consortium name="The Broad Institute Genomics Platform"/>
            <consortium name="The Broad Institute Genome Sequencing Center for Infectious Disease"/>
            <person name="Wu L."/>
            <person name="Ma J."/>
        </authorList>
    </citation>
    <scope>NUCLEOTIDE SEQUENCE [LARGE SCALE GENOMIC DNA]</scope>
    <source>
        <strain evidence="2 3">PSRA2</strain>
    </source>
</reference>
<dbReference type="AlphaFoldDB" id="A0ABD5UDT7"/>
<keyword evidence="3" id="KW-1185">Reference proteome</keyword>
<proteinExistence type="predicted"/>
<keyword evidence="1" id="KW-0812">Transmembrane</keyword>
<keyword evidence="1" id="KW-1133">Transmembrane helix</keyword>
<feature type="transmembrane region" description="Helical" evidence="1">
    <location>
        <begin position="39"/>
        <end position="57"/>
    </location>
</feature>
<protein>
    <submittedName>
        <fullName evidence="2">Uncharacterized protein</fullName>
    </submittedName>
</protein>
<gene>
    <name evidence="2" type="ORF">ACFQHK_09115</name>
</gene>
<dbReference type="RefSeq" id="WP_304448353.1">
    <property type="nucleotide sequence ID" value="NZ_JARRAH010000001.1"/>
</dbReference>
<evidence type="ECO:0000256" key="1">
    <source>
        <dbReference type="SAM" id="Phobius"/>
    </source>
</evidence>
<dbReference type="Proteomes" id="UP001596406">
    <property type="component" value="Unassembled WGS sequence"/>
</dbReference>
<dbReference type="EMBL" id="JBHSXM010000001">
    <property type="protein sequence ID" value="MFC6836672.1"/>
    <property type="molecule type" value="Genomic_DNA"/>
</dbReference>
<evidence type="ECO:0000313" key="3">
    <source>
        <dbReference type="Proteomes" id="UP001596406"/>
    </source>
</evidence>
<sequence length="61" mass="6374">MSTTAKRALGAAVVTPLVGVAVLEWYGYDFPWLSEAASGVAMVSAVVALVLVGFGLYRGRE</sequence>
<organism evidence="2 3">
    <name type="scientific">Halomarina ordinaria</name>
    <dbReference type="NCBI Taxonomy" id="3033939"/>
    <lineage>
        <taxon>Archaea</taxon>
        <taxon>Methanobacteriati</taxon>
        <taxon>Methanobacteriota</taxon>
        <taxon>Stenosarchaea group</taxon>
        <taxon>Halobacteria</taxon>
        <taxon>Halobacteriales</taxon>
        <taxon>Natronomonadaceae</taxon>
        <taxon>Halomarina</taxon>
    </lineage>
</organism>